<dbReference type="SMART" id="SM01130">
    <property type="entry name" value="DHDPS"/>
    <property type="match status" value="1"/>
</dbReference>
<dbReference type="AlphaFoldDB" id="A0A4R1RZV1"/>
<dbReference type="GO" id="GO:0019262">
    <property type="term" value="P:N-acetylneuraminate catabolic process"/>
    <property type="evidence" value="ECO:0007669"/>
    <property type="project" value="TreeGrafter"/>
</dbReference>
<keyword evidence="1 2" id="KW-0456">Lyase</keyword>
<evidence type="ECO:0000256" key="2">
    <source>
        <dbReference type="PIRNR" id="PIRNR001365"/>
    </source>
</evidence>
<keyword evidence="6" id="KW-1185">Reference proteome</keyword>
<organism evidence="5 6">
    <name type="scientific">Hydrogenispora ethanolica</name>
    <dbReference type="NCBI Taxonomy" id="1082276"/>
    <lineage>
        <taxon>Bacteria</taxon>
        <taxon>Bacillati</taxon>
        <taxon>Bacillota</taxon>
        <taxon>Hydrogenispora</taxon>
    </lineage>
</organism>
<dbReference type="PANTHER" id="PTHR42849:SF1">
    <property type="entry name" value="N-ACETYLNEURAMINATE LYASE"/>
    <property type="match status" value="1"/>
</dbReference>
<evidence type="ECO:0000313" key="5">
    <source>
        <dbReference type="EMBL" id="TCL72363.1"/>
    </source>
</evidence>
<feature type="active site" description="Proton donor/acceptor" evidence="3">
    <location>
        <position position="135"/>
    </location>
</feature>
<evidence type="ECO:0000313" key="6">
    <source>
        <dbReference type="Proteomes" id="UP000295008"/>
    </source>
</evidence>
<dbReference type="PANTHER" id="PTHR42849">
    <property type="entry name" value="N-ACETYLNEURAMINATE LYASE"/>
    <property type="match status" value="1"/>
</dbReference>
<protein>
    <submittedName>
        <fullName evidence="5">4-hydroxy-tetrahydrodipicolinate synthase</fullName>
    </submittedName>
</protein>
<dbReference type="Proteomes" id="UP000295008">
    <property type="component" value="Unassembled WGS sequence"/>
</dbReference>
<dbReference type="InterPro" id="IPR002220">
    <property type="entry name" value="DapA-like"/>
</dbReference>
<dbReference type="CDD" id="cd00408">
    <property type="entry name" value="DHDPS-like"/>
    <property type="match status" value="1"/>
</dbReference>
<dbReference type="Pfam" id="PF00701">
    <property type="entry name" value="DHDPS"/>
    <property type="match status" value="1"/>
</dbReference>
<accession>A0A4R1RZV1</accession>
<comment type="similarity">
    <text evidence="2">Belongs to the DapA family.</text>
</comment>
<name>A0A4R1RZV1_HYDET</name>
<dbReference type="PIRSF" id="PIRSF001365">
    <property type="entry name" value="DHDPS"/>
    <property type="match status" value="1"/>
</dbReference>
<comment type="caution">
    <text evidence="5">The sequence shown here is derived from an EMBL/GenBank/DDBJ whole genome shotgun (WGS) entry which is preliminary data.</text>
</comment>
<feature type="binding site" evidence="4">
    <location>
        <position position="204"/>
    </location>
    <ligand>
        <name>pyruvate</name>
        <dbReference type="ChEBI" id="CHEBI:15361"/>
    </ligand>
</feature>
<dbReference type="InterPro" id="IPR013785">
    <property type="entry name" value="Aldolase_TIM"/>
</dbReference>
<proteinExistence type="inferred from homology"/>
<dbReference type="GO" id="GO:0008747">
    <property type="term" value="F:N-acetylneuraminate lyase activity"/>
    <property type="evidence" value="ECO:0007669"/>
    <property type="project" value="TreeGrafter"/>
</dbReference>
<dbReference type="GO" id="GO:0005829">
    <property type="term" value="C:cytosol"/>
    <property type="evidence" value="ECO:0007669"/>
    <property type="project" value="TreeGrafter"/>
</dbReference>
<gene>
    <name evidence="5" type="ORF">EDC14_100673</name>
</gene>
<evidence type="ECO:0000256" key="4">
    <source>
        <dbReference type="PIRSR" id="PIRSR001365-2"/>
    </source>
</evidence>
<dbReference type="Gene3D" id="3.20.20.70">
    <property type="entry name" value="Aldolase class I"/>
    <property type="match status" value="1"/>
</dbReference>
<dbReference type="PRINTS" id="PR00146">
    <property type="entry name" value="DHPICSNTHASE"/>
</dbReference>
<dbReference type="EMBL" id="SLUN01000006">
    <property type="protein sequence ID" value="TCL72363.1"/>
    <property type="molecule type" value="Genomic_DNA"/>
</dbReference>
<reference evidence="5 6" key="1">
    <citation type="submission" date="2019-03" db="EMBL/GenBank/DDBJ databases">
        <title>Genomic Encyclopedia of Type Strains, Phase IV (KMG-IV): sequencing the most valuable type-strain genomes for metagenomic binning, comparative biology and taxonomic classification.</title>
        <authorList>
            <person name="Goeker M."/>
        </authorList>
    </citation>
    <scope>NUCLEOTIDE SEQUENCE [LARGE SCALE GENOMIC DNA]</scope>
    <source>
        <strain evidence="5 6">LX-B</strain>
    </source>
</reference>
<dbReference type="SUPFAM" id="SSF51569">
    <property type="entry name" value="Aldolase"/>
    <property type="match status" value="1"/>
</dbReference>
<feature type="active site" description="Schiff-base intermediate with substrate" evidence="3">
    <location>
        <position position="163"/>
    </location>
</feature>
<sequence length="295" mass="32844">MKLTGVVCPMVTPLDSEQRIDEAGTRRLVSRLIAKGVDGLFLLGTMGEFPMLVEAEKERLVEIVADENRGRVKLLVNVSAEGPRKTELFLKKAVEAGADLLVLTPPYYYNTRDPKEIRDYYLYFSANSGRPILIYDAGKYTNNPLPDDLLIELSYQEEIIGFKGMLFNHLPAFRELTGRTDFSLFQGDESSLDLALQLGADGVVPGICSLAIDPCVQLYRRALAGDFQGARAIQRELAEIQKTVYGTGGRHWGNGQKYALSLLGICQEYIATTLLPVSESDRGEIRRLLEKYAID</sequence>
<evidence type="ECO:0000256" key="3">
    <source>
        <dbReference type="PIRSR" id="PIRSR001365-1"/>
    </source>
</evidence>
<dbReference type="RefSeq" id="WP_132013574.1">
    <property type="nucleotide sequence ID" value="NZ_SLUN01000006.1"/>
</dbReference>
<dbReference type="OrthoDB" id="9771791at2"/>
<evidence type="ECO:0000256" key="1">
    <source>
        <dbReference type="ARBA" id="ARBA00023239"/>
    </source>
</evidence>